<feature type="non-terminal residue" evidence="1">
    <location>
        <position position="38"/>
    </location>
</feature>
<gene>
    <name evidence="1" type="ORF">GKC49_14330</name>
</gene>
<proteinExistence type="predicted"/>
<evidence type="ECO:0000313" key="1">
    <source>
        <dbReference type="EMBL" id="MSE16251.1"/>
    </source>
</evidence>
<protein>
    <submittedName>
        <fullName evidence="1">DsbE family thiol:disulfide interchange protein</fullName>
    </submittedName>
</protein>
<dbReference type="AlphaFoldDB" id="A0A7X2MNE3"/>
<comment type="caution">
    <text evidence="1">The sequence shown here is derived from an EMBL/GenBank/DDBJ whole genome shotgun (WGS) entry which is preliminary data.</text>
</comment>
<sequence length="38" mass="4343">MNKKILFIPLMLFLLLAAALLWQLTRNADGDDPTRLES</sequence>
<name>A0A7X2MNE3_ENTAG</name>
<accession>A0A7X2MNE3</accession>
<evidence type="ECO:0000313" key="2">
    <source>
        <dbReference type="Proteomes" id="UP000461948"/>
    </source>
</evidence>
<dbReference type="Proteomes" id="UP000461948">
    <property type="component" value="Unassembled WGS sequence"/>
</dbReference>
<dbReference type="EMBL" id="WKLC01000631">
    <property type="protein sequence ID" value="MSE16251.1"/>
    <property type="molecule type" value="Genomic_DNA"/>
</dbReference>
<reference evidence="1 2" key="1">
    <citation type="submission" date="2019-11" db="EMBL/GenBank/DDBJ databases">
        <title>Draft Genome Sequence of Plant Growth-Promoting Rhizosphere-Associated Bacteria.</title>
        <authorList>
            <person name="Vasilyev I.Y."/>
            <person name="Radchenko V."/>
            <person name="Ilnitskaya E.V."/>
        </authorList>
    </citation>
    <scope>NUCLEOTIDE SEQUENCE [LARGE SCALE GENOMIC DNA]</scope>
    <source>
        <strain evidence="1 2">VRA_MhP_f</strain>
    </source>
</reference>
<organism evidence="1 2">
    <name type="scientific">Enterobacter agglomerans</name>
    <name type="common">Erwinia herbicola</name>
    <name type="synonym">Pantoea agglomerans</name>
    <dbReference type="NCBI Taxonomy" id="549"/>
    <lineage>
        <taxon>Bacteria</taxon>
        <taxon>Pseudomonadati</taxon>
        <taxon>Pseudomonadota</taxon>
        <taxon>Gammaproteobacteria</taxon>
        <taxon>Enterobacterales</taxon>
        <taxon>Erwiniaceae</taxon>
        <taxon>Pantoea</taxon>
        <taxon>Pantoea agglomerans group</taxon>
    </lineage>
</organism>